<dbReference type="CDD" id="cd06575">
    <property type="entry name" value="PASTA_Pbp2x-like_2"/>
    <property type="match status" value="1"/>
</dbReference>
<keyword evidence="11" id="KW-0046">Antibiotic resistance</keyword>
<evidence type="ECO:0000256" key="9">
    <source>
        <dbReference type="ARBA" id="ARBA00022989"/>
    </source>
</evidence>
<dbReference type="FunFam" id="3.40.710.10:FF:000095">
    <property type="entry name" value="Penicillin-binding protein 2x"/>
    <property type="match status" value="1"/>
</dbReference>
<dbReference type="GO" id="GO:0008360">
    <property type="term" value="P:regulation of cell shape"/>
    <property type="evidence" value="ECO:0007669"/>
    <property type="project" value="UniProtKB-KW"/>
</dbReference>
<dbReference type="SUPFAM" id="SSF56601">
    <property type="entry name" value="beta-lactamase/transpeptidase-like"/>
    <property type="match status" value="1"/>
</dbReference>
<dbReference type="GO" id="GO:0008658">
    <property type="term" value="F:penicillin binding"/>
    <property type="evidence" value="ECO:0007669"/>
    <property type="project" value="InterPro"/>
</dbReference>
<evidence type="ECO:0000256" key="3">
    <source>
        <dbReference type="ARBA" id="ARBA00022475"/>
    </source>
</evidence>
<dbReference type="InterPro" id="IPR005311">
    <property type="entry name" value="PBP_dimer"/>
</dbReference>
<organism evidence="17 18">
    <name type="scientific">Lactococcus cremoris subsp. cremoris GE214</name>
    <dbReference type="NCBI Taxonomy" id="1415168"/>
    <lineage>
        <taxon>Bacteria</taxon>
        <taxon>Bacillati</taxon>
        <taxon>Bacillota</taxon>
        <taxon>Bacilli</taxon>
        <taxon>Lactobacillales</taxon>
        <taxon>Streptococcaceae</taxon>
        <taxon>Lactococcus</taxon>
        <taxon>Lactococcus cremoris subsp. cremoris</taxon>
    </lineage>
</organism>
<comment type="subcellular location">
    <subcellularLocation>
        <location evidence="1">Cell membrane</location>
        <topology evidence="1">Single-pass membrane protein</topology>
    </subcellularLocation>
</comment>
<dbReference type="CDD" id="cd06576">
    <property type="entry name" value="PASTA_Pbp2x-like_1"/>
    <property type="match status" value="1"/>
</dbReference>
<evidence type="ECO:0000256" key="13">
    <source>
        <dbReference type="ARBA" id="ARBA00023316"/>
    </source>
</evidence>
<dbReference type="GO" id="GO:0005886">
    <property type="term" value="C:plasma membrane"/>
    <property type="evidence" value="ECO:0007669"/>
    <property type="project" value="UniProtKB-SubCell"/>
</dbReference>
<evidence type="ECO:0000256" key="11">
    <source>
        <dbReference type="ARBA" id="ARBA00023251"/>
    </source>
</evidence>
<dbReference type="Gene3D" id="3.30.70.2110">
    <property type="match status" value="1"/>
</dbReference>
<reference evidence="17 18" key="1">
    <citation type="submission" date="2014-06" db="EMBL/GenBank/DDBJ databases">
        <title>Draft genome sequence of the putrescine producing strain Lactococcus lactis subsp cremoris GE214.</title>
        <authorList>
            <person name="Ladero V."/>
            <person name="Linares D.M."/>
            <person name="del Rio B."/>
            <person name="Mayo B."/>
            <person name="Martin M.C."/>
            <person name="Fernandez M."/>
            <person name="Alvarez M.A."/>
        </authorList>
    </citation>
    <scope>NUCLEOTIDE SEQUENCE [LARGE SCALE GENOMIC DNA]</scope>
    <source>
        <strain evidence="17 18">GE214</strain>
    </source>
</reference>
<evidence type="ECO:0000259" key="16">
    <source>
        <dbReference type="PROSITE" id="PS51178"/>
    </source>
</evidence>
<dbReference type="InterPro" id="IPR012338">
    <property type="entry name" value="Beta-lactam/transpept-like"/>
</dbReference>
<feature type="domain" description="PASTA" evidence="16">
    <location>
        <begin position="706"/>
        <end position="765"/>
    </location>
</feature>
<feature type="domain" description="PASTA" evidence="16">
    <location>
        <begin position="646"/>
        <end position="705"/>
    </location>
</feature>
<keyword evidence="4 17" id="KW-0132">Cell division</keyword>
<evidence type="ECO:0000256" key="1">
    <source>
        <dbReference type="ARBA" id="ARBA00004162"/>
    </source>
</evidence>
<dbReference type="GO" id="GO:0051301">
    <property type="term" value="P:cell division"/>
    <property type="evidence" value="ECO:0007669"/>
    <property type="project" value="UniProtKB-KW"/>
</dbReference>
<dbReference type="Proteomes" id="UP000028401">
    <property type="component" value="Unassembled WGS sequence"/>
</dbReference>
<evidence type="ECO:0000256" key="12">
    <source>
        <dbReference type="ARBA" id="ARBA00023306"/>
    </source>
</evidence>
<name>A0A084A7S6_LACLC</name>
<dbReference type="InterPro" id="IPR005543">
    <property type="entry name" value="PASTA_dom"/>
</dbReference>
<dbReference type="RefSeq" id="WP_011835487.1">
    <property type="nucleotide sequence ID" value="NZ_AZSI01000188.1"/>
</dbReference>
<dbReference type="PROSITE" id="PS51178">
    <property type="entry name" value="PASTA"/>
    <property type="match status" value="2"/>
</dbReference>
<sequence length="765" mass="83713">MIKFLRKLIFFPFRKVSRNARKTNWSPERNRKRVGKSLFFLAIALFTVFIFRFVWLITVNHVGDTNLKEMAKSNYQSTVPVQAKRGTIYDRTGTPIAVDSSTYTIYAVIDKTQVDSNGNPLYVKKEDFDKVATFLSSKLKIDRSLIEKQLNSKLKQVQFGAEGSNISLQQMQEIQKAAENEKIVGLGFTSNVSRSYPFGNFASQFIGIARPKDENGFQTLKGDMGLEKAFDNVLSGENGQETYQKDIYGRPIPGTTKVDKAVKNGQDVYTTLDAQLQRNLEGYMDKAATDTGAQQLSGTLVDAHTGEILATSQRPTYTATTINSAEKQKYFTWNSLLSQSAFEPGSTFKTFLMAGALDSGKVNLNETYQRKLQVYDTTINDWDVTENKSYTLPETVTYAQGFALSSNIGMSKIEMNMGDALWGSYLNKFKFGLKVRAGLDGENPGALPSSNAVSQIQSSFGQGVAVTPLQLIRGWTAIAGNGTMLEPHIVSKVVDTNTKTSLTSKAEVVGHPVSNEAASGVRDLMLTVNTDPVYGTSYSTAGDPEQDLAAGPLFMVNGEPAAVKTGTAQIAATTGGYMTGSQDYLYSAVVMYPAKNPDFIFYMNVKIPSEPWTLKYIARVANPLLTSAEAMKGDLTATSSTDSDIKAGKVTIENYKGKDSGDTADNLRRTVISPVIIGTGAKVTAQSIAEGEKVAANTRILLLTNDKDQVMPDMYDWSKKEVEQLANWFGIKVTYEGSGNKVLTQSIETSTNVKKGQTLTVKMGN</sequence>
<evidence type="ECO:0000256" key="10">
    <source>
        <dbReference type="ARBA" id="ARBA00023136"/>
    </source>
</evidence>
<evidence type="ECO:0000256" key="4">
    <source>
        <dbReference type="ARBA" id="ARBA00022618"/>
    </source>
</evidence>
<dbReference type="GO" id="GO:0046677">
    <property type="term" value="P:response to antibiotic"/>
    <property type="evidence" value="ECO:0007669"/>
    <property type="project" value="UniProtKB-KW"/>
</dbReference>
<evidence type="ECO:0000256" key="5">
    <source>
        <dbReference type="ARBA" id="ARBA00022692"/>
    </source>
</evidence>
<dbReference type="Pfam" id="PF03717">
    <property type="entry name" value="PBP_dimer"/>
    <property type="match status" value="1"/>
</dbReference>
<keyword evidence="7" id="KW-0133">Cell shape</keyword>
<proteinExistence type="inferred from homology"/>
<dbReference type="SUPFAM" id="SSF54184">
    <property type="entry name" value="Penicillin-binding protein 2x (pbp-2x), c-terminal domain"/>
    <property type="match status" value="2"/>
</dbReference>
<dbReference type="PANTHER" id="PTHR30627:SF26">
    <property type="entry name" value="PENICILLIN-BINDING PROTEIN 2B"/>
    <property type="match status" value="1"/>
</dbReference>
<accession>A0A084A7S6</accession>
<gene>
    <name evidence="17" type="ORF">U725_02512</name>
</gene>
<evidence type="ECO:0000256" key="15">
    <source>
        <dbReference type="SAM" id="Phobius"/>
    </source>
</evidence>
<evidence type="ECO:0000256" key="8">
    <source>
        <dbReference type="ARBA" id="ARBA00022984"/>
    </source>
</evidence>
<dbReference type="Gene3D" id="3.90.1310.10">
    <property type="entry name" value="Penicillin-binding protein 2a (Domain 2)"/>
    <property type="match status" value="1"/>
</dbReference>
<dbReference type="AlphaFoldDB" id="A0A084A7S6"/>
<keyword evidence="5 15" id="KW-0812">Transmembrane</keyword>
<keyword evidence="3" id="KW-1003">Cell membrane</keyword>
<dbReference type="InterPro" id="IPR001460">
    <property type="entry name" value="PCN-bd_Tpept"/>
</dbReference>
<evidence type="ECO:0000313" key="17">
    <source>
        <dbReference type="EMBL" id="KEY61355.1"/>
    </source>
</evidence>
<keyword evidence="8" id="KW-0573">Peptidoglycan synthesis</keyword>
<dbReference type="Gene3D" id="3.40.710.10">
    <property type="entry name" value="DD-peptidase/beta-lactamase superfamily"/>
    <property type="match status" value="1"/>
</dbReference>
<dbReference type="SMART" id="SM00740">
    <property type="entry name" value="PASTA"/>
    <property type="match status" value="2"/>
</dbReference>
<dbReference type="InterPro" id="IPR036138">
    <property type="entry name" value="PBP_dimer_sf"/>
</dbReference>
<dbReference type="Pfam" id="PF00905">
    <property type="entry name" value="Transpeptidase"/>
    <property type="match status" value="1"/>
</dbReference>
<evidence type="ECO:0000256" key="14">
    <source>
        <dbReference type="ARBA" id="ARBA00055980"/>
    </source>
</evidence>
<evidence type="ECO:0000256" key="2">
    <source>
        <dbReference type="ARBA" id="ARBA00007171"/>
    </source>
</evidence>
<keyword evidence="6" id="KW-0677">Repeat</keyword>
<keyword evidence="10 15" id="KW-0472">Membrane</keyword>
<keyword evidence="13" id="KW-0961">Cell wall biogenesis/degradation</keyword>
<dbReference type="GO" id="GO:0009252">
    <property type="term" value="P:peptidoglycan biosynthetic process"/>
    <property type="evidence" value="ECO:0007669"/>
    <property type="project" value="UniProtKB-KW"/>
</dbReference>
<dbReference type="SMR" id="A0A084A7S6"/>
<evidence type="ECO:0000256" key="6">
    <source>
        <dbReference type="ARBA" id="ARBA00022737"/>
    </source>
</evidence>
<evidence type="ECO:0000313" key="18">
    <source>
        <dbReference type="Proteomes" id="UP000028401"/>
    </source>
</evidence>
<comment type="similarity">
    <text evidence="2">Belongs to the transpeptidase family.</text>
</comment>
<dbReference type="Gene3D" id="2.20.70.70">
    <property type="match status" value="1"/>
</dbReference>
<keyword evidence="9 15" id="KW-1133">Transmembrane helix</keyword>
<feature type="transmembrane region" description="Helical" evidence="15">
    <location>
        <begin position="38"/>
        <end position="58"/>
    </location>
</feature>
<dbReference type="PANTHER" id="PTHR30627">
    <property type="entry name" value="PEPTIDOGLYCAN D,D-TRANSPEPTIDASE"/>
    <property type="match status" value="1"/>
</dbReference>
<comment type="caution">
    <text evidence="17">The sequence shown here is derived from an EMBL/GenBank/DDBJ whole genome shotgun (WGS) entry which is preliminary data.</text>
</comment>
<dbReference type="GO" id="GO:0071555">
    <property type="term" value="P:cell wall organization"/>
    <property type="evidence" value="ECO:0007669"/>
    <property type="project" value="UniProtKB-KW"/>
</dbReference>
<keyword evidence="12" id="KW-0131">Cell cycle</keyword>
<dbReference type="InterPro" id="IPR050515">
    <property type="entry name" value="Beta-lactam/transpept"/>
</dbReference>
<dbReference type="SUPFAM" id="SSF56519">
    <property type="entry name" value="Penicillin binding protein dimerisation domain"/>
    <property type="match status" value="1"/>
</dbReference>
<dbReference type="Pfam" id="PF03793">
    <property type="entry name" value="PASTA"/>
    <property type="match status" value="2"/>
</dbReference>
<evidence type="ECO:0000256" key="7">
    <source>
        <dbReference type="ARBA" id="ARBA00022960"/>
    </source>
</evidence>
<dbReference type="PATRIC" id="fig|1415168.3.peg.2568"/>
<comment type="function">
    <text evidence="14">A transpeptidase that forms peptide cross-links between adjacent glycan strands in cell wall peptidoglycan (PG). Part of the divisome machinery that synthesizes the septal cross wall. Beta-lactams inactivate the PBPs by acylating an essential serine residue in the active site of these proteins.</text>
</comment>
<dbReference type="EMBL" id="AZSI01000188">
    <property type="protein sequence ID" value="KEY61355.1"/>
    <property type="molecule type" value="Genomic_DNA"/>
</dbReference>
<protein>
    <submittedName>
        <fullName evidence="17">Cell division protein FtsI/penicillin-binding protein 2</fullName>
    </submittedName>
</protein>